<evidence type="ECO:0000313" key="1">
    <source>
        <dbReference type="EMBL" id="MFD2259122.1"/>
    </source>
</evidence>
<comment type="caution">
    <text evidence="1">The sequence shown here is derived from an EMBL/GenBank/DDBJ whole genome shotgun (WGS) entry which is preliminary data.</text>
</comment>
<proteinExistence type="predicted"/>
<organism evidence="1 2">
    <name type="scientific">Chelativorans composti</name>
    <dbReference type="NCBI Taxonomy" id="768533"/>
    <lineage>
        <taxon>Bacteria</taxon>
        <taxon>Pseudomonadati</taxon>
        <taxon>Pseudomonadota</taxon>
        <taxon>Alphaproteobacteria</taxon>
        <taxon>Hyphomicrobiales</taxon>
        <taxon>Phyllobacteriaceae</taxon>
        <taxon>Chelativorans</taxon>
    </lineage>
</organism>
<dbReference type="EMBL" id="JBHUIR010000019">
    <property type="protein sequence ID" value="MFD2259122.1"/>
    <property type="molecule type" value="Genomic_DNA"/>
</dbReference>
<sequence length="61" mass="6981">MPQLILLIILAVVAYYGYRSFVREAERVTARAERRRKEMANGSSGTLVKDPVTGEYYVEKD</sequence>
<keyword evidence="2" id="KW-1185">Reference proteome</keyword>
<evidence type="ECO:0000313" key="2">
    <source>
        <dbReference type="Proteomes" id="UP001597373"/>
    </source>
</evidence>
<name>A0ABW5DE02_9HYPH</name>
<accession>A0ABW5DE02</accession>
<protein>
    <submittedName>
        <fullName evidence="1">Uncharacterized protein</fullName>
    </submittedName>
</protein>
<dbReference type="RefSeq" id="WP_345097995.1">
    <property type="nucleotide sequence ID" value="NZ_BAABGS010000010.1"/>
</dbReference>
<reference evidence="2" key="1">
    <citation type="journal article" date="2019" name="Int. J. Syst. Evol. Microbiol.">
        <title>The Global Catalogue of Microorganisms (GCM) 10K type strain sequencing project: providing services to taxonomists for standard genome sequencing and annotation.</title>
        <authorList>
            <consortium name="The Broad Institute Genomics Platform"/>
            <consortium name="The Broad Institute Genome Sequencing Center for Infectious Disease"/>
            <person name="Wu L."/>
            <person name="Ma J."/>
        </authorList>
    </citation>
    <scope>NUCLEOTIDE SEQUENCE [LARGE SCALE GENOMIC DNA]</scope>
    <source>
        <strain evidence="2">KCTC 23707</strain>
    </source>
</reference>
<dbReference type="Proteomes" id="UP001597373">
    <property type="component" value="Unassembled WGS sequence"/>
</dbReference>
<gene>
    <name evidence="1" type="ORF">ACFSMZ_05020</name>
</gene>